<sequence>MNRKSLLVAAVATLASVASFAGEADPAGQYAEPVQSVKSRAEVLNELAAFKQSGVNPWSIRYNPLAVARSTQDREQVRAGYLADRERVSAMGAEDSGSAYLSQQAGRSVPANTLAGSPAANQF</sequence>
<feature type="signal peptide" evidence="2">
    <location>
        <begin position="1"/>
        <end position="21"/>
    </location>
</feature>
<dbReference type="AlphaFoldDB" id="A0A4Z0BDS2"/>
<dbReference type="OrthoDB" id="8911088at2"/>
<evidence type="ECO:0000313" key="4">
    <source>
        <dbReference type="Proteomes" id="UP000297564"/>
    </source>
</evidence>
<feature type="region of interest" description="Disordered" evidence="1">
    <location>
        <begin position="93"/>
        <end position="123"/>
    </location>
</feature>
<accession>A0A4Z0BDS2</accession>
<dbReference type="Proteomes" id="UP000297564">
    <property type="component" value="Unassembled WGS sequence"/>
</dbReference>
<reference evidence="3 4" key="1">
    <citation type="submission" date="2019-03" db="EMBL/GenBank/DDBJ databases">
        <title>Ramlibacter rhizophilus CCTCC AB2015357, whole genome shotgun sequence.</title>
        <authorList>
            <person name="Zhang X."/>
            <person name="Feng G."/>
            <person name="Zhu H."/>
        </authorList>
    </citation>
    <scope>NUCLEOTIDE SEQUENCE [LARGE SCALE GENOMIC DNA]</scope>
    <source>
        <strain evidence="3 4">CCTCC AB2015357</strain>
    </source>
</reference>
<dbReference type="RefSeq" id="WP_135286622.1">
    <property type="nucleotide sequence ID" value="NZ_SMLL01000007.1"/>
</dbReference>
<dbReference type="EMBL" id="SMLL01000007">
    <property type="protein sequence ID" value="TFY97456.1"/>
    <property type="molecule type" value="Genomic_DNA"/>
</dbReference>
<dbReference type="InterPro" id="IPR025421">
    <property type="entry name" value="DUF4148"/>
</dbReference>
<dbReference type="Pfam" id="PF13663">
    <property type="entry name" value="DUF4148"/>
    <property type="match status" value="1"/>
</dbReference>
<evidence type="ECO:0000256" key="1">
    <source>
        <dbReference type="SAM" id="MobiDB-lite"/>
    </source>
</evidence>
<keyword evidence="2" id="KW-0732">Signal</keyword>
<name>A0A4Z0BDS2_9BURK</name>
<comment type="caution">
    <text evidence="3">The sequence shown here is derived from an EMBL/GenBank/DDBJ whole genome shotgun (WGS) entry which is preliminary data.</text>
</comment>
<gene>
    <name evidence="3" type="ORF">EZ242_18210</name>
</gene>
<keyword evidence="4" id="KW-1185">Reference proteome</keyword>
<protein>
    <submittedName>
        <fullName evidence="3">DUF4148 domain-containing protein</fullName>
    </submittedName>
</protein>
<evidence type="ECO:0000313" key="3">
    <source>
        <dbReference type="EMBL" id="TFY97456.1"/>
    </source>
</evidence>
<evidence type="ECO:0000256" key="2">
    <source>
        <dbReference type="SAM" id="SignalP"/>
    </source>
</evidence>
<proteinExistence type="predicted"/>
<feature type="chain" id="PRO_5021265988" evidence="2">
    <location>
        <begin position="22"/>
        <end position="123"/>
    </location>
</feature>
<feature type="compositionally biased region" description="Polar residues" evidence="1">
    <location>
        <begin position="99"/>
        <end position="123"/>
    </location>
</feature>
<organism evidence="3 4">
    <name type="scientific">Ramlibacter rhizophilus</name>
    <dbReference type="NCBI Taxonomy" id="1781167"/>
    <lineage>
        <taxon>Bacteria</taxon>
        <taxon>Pseudomonadati</taxon>
        <taxon>Pseudomonadota</taxon>
        <taxon>Betaproteobacteria</taxon>
        <taxon>Burkholderiales</taxon>
        <taxon>Comamonadaceae</taxon>
        <taxon>Ramlibacter</taxon>
    </lineage>
</organism>